<protein>
    <submittedName>
        <fullName evidence="3">MFS domain-containing protein</fullName>
    </submittedName>
</protein>
<reference evidence="3" key="1">
    <citation type="submission" date="2016-06" db="UniProtKB">
        <authorList>
            <consortium name="WormBaseParasite"/>
        </authorList>
    </citation>
    <scope>IDENTIFICATION</scope>
</reference>
<dbReference type="InterPro" id="IPR028172">
    <property type="entry name" value="FT20"/>
</dbReference>
<keyword evidence="2" id="KW-1185">Reference proteome</keyword>
<dbReference type="AlphaFoldDB" id="A0A183BAZ9"/>
<organism evidence="3">
    <name type="scientific">Echinostoma caproni</name>
    <dbReference type="NCBI Taxonomy" id="27848"/>
    <lineage>
        <taxon>Eukaryota</taxon>
        <taxon>Metazoa</taxon>
        <taxon>Spiralia</taxon>
        <taxon>Lophotrochozoa</taxon>
        <taxon>Platyhelminthes</taxon>
        <taxon>Trematoda</taxon>
        <taxon>Digenea</taxon>
        <taxon>Plagiorchiida</taxon>
        <taxon>Echinostomata</taxon>
        <taxon>Echinostomatoidea</taxon>
        <taxon>Echinostomatidae</taxon>
        <taxon>Echinostoma</taxon>
    </lineage>
</organism>
<dbReference type="Pfam" id="PF14931">
    <property type="entry name" value="IFT20"/>
    <property type="match status" value="1"/>
</dbReference>
<gene>
    <name evidence="1" type="ORF">ECPE_LOCUS16384</name>
</gene>
<dbReference type="WBParaSite" id="ECPE_0001642701-mRNA-1">
    <property type="protein sequence ID" value="ECPE_0001642701-mRNA-1"/>
    <property type="gene ID" value="ECPE_0001642701"/>
</dbReference>
<name>A0A183BAZ9_9TREM</name>
<dbReference type="OrthoDB" id="10254896at2759"/>
<evidence type="ECO:0000313" key="1">
    <source>
        <dbReference type="EMBL" id="VDP93656.1"/>
    </source>
</evidence>
<dbReference type="Proteomes" id="UP000272942">
    <property type="component" value="Unassembled WGS sequence"/>
</dbReference>
<sequence>MGELSKAGLFIDELNKLRIVDPNVTQDTNELKEECEKYLQSMWLWLLFGYFLLYSVQLTLESLSLMARTSSLVAVTGVYLDPVVRASSSITATQFSGW</sequence>
<evidence type="ECO:0000313" key="3">
    <source>
        <dbReference type="WBParaSite" id="ECPE_0001642701-mRNA-1"/>
    </source>
</evidence>
<evidence type="ECO:0000313" key="2">
    <source>
        <dbReference type="Proteomes" id="UP000272942"/>
    </source>
</evidence>
<accession>A0A183BAZ9</accession>
<reference evidence="1 2" key="2">
    <citation type="submission" date="2018-11" db="EMBL/GenBank/DDBJ databases">
        <authorList>
            <consortium name="Pathogen Informatics"/>
        </authorList>
    </citation>
    <scope>NUCLEOTIDE SEQUENCE [LARGE SCALE GENOMIC DNA]</scope>
    <source>
        <strain evidence="1 2">Egypt</strain>
    </source>
</reference>
<dbReference type="EMBL" id="UZAN01064098">
    <property type="protein sequence ID" value="VDP93656.1"/>
    <property type="molecule type" value="Genomic_DNA"/>
</dbReference>
<proteinExistence type="predicted"/>